<comment type="catalytic activity">
    <reaction evidence="4">
        <text>2-C-methyl-D-erythritol 4-phosphate + CTP + H(+) = 4-CDP-2-C-methyl-D-erythritol + diphosphate</text>
        <dbReference type="Rhea" id="RHEA:13429"/>
        <dbReference type="ChEBI" id="CHEBI:15378"/>
        <dbReference type="ChEBI" id="CHEBI:33019"/>
        <dbReference type="ChEBI" id="CHEBI:37563"/>
        <dbReference type="ChEBI" id="CHEBI:57823"/>
        <dbReference type="ChEBI" id="CHEBI:58262"/>
        <dbReference type="EC" id="2.7.7.60"/>
    </reaction>
</comment>
<comment type="similarity">
    <text evidence="4">Belongs to the IspD/TarI cytidylyltransferase family. IspD subfamily.</text>
</comment>
<reference evidence="5" key="2">
    <citation type="journal article" date="2021" name="PeerJ">
        <title>Extensive microbial diversity within the chicken gut microbiome revealed by metagenomics and culture.</title>
        <authorList>
            <person name="Gilroy R."/>
            <person name="Ravi A."/>
            <person name="Getino M."/>
            <person name="Pursley I."/>
            <person name="Horton D.L."/>
            <person name="Alikhan N.F."/>
            <person name="Baker D."/>
            <person name="Gharbi K."/>
            <person name="Hall N."/>
            <person name="Watson M."/>
            <person name="Adriaenssens E.M."/>
            <person name="Foster-Nyarko E."/>
            <person name="Jarju S."/>
            <person name="Secka A."/>
            <person name="Antonio M."/>
            <person name="Oren A."/>
            <person name="Chaudhuri R.R."/>
            <person name="La Ragione R."/>
            <person name="Hildebrand F."/>
            <person name="Pallen M.J."/>
        </authorList>
    </citation>
    <scope>NUCLEOTIDE SEQUENCE</scope>
    <source>
        <strain evidence="5">ChiSjej2B20-13462</strain>
    </source>
</reference>
<reference evidence="5" key="1">
    <citation type="submission" date="2020-10" db="EMBL/GenBank/DDBJ databases">
        <authorList>
            <person name="Gilroy R."/>
        </authorList>
    </citation>
    <scope>NUCLEOTIDE SEQUENCE</scope>
    <source>
        <strain evidence="5">ChiSjej2B20-13462</strain>
    </source>
</reference>
<dbReference type="NCBIfam" id="TIGR00453">
    <property type="entry name" value="ispD"/>
    <property type="match status" value="1"/>
</dbReference>
<evidence type="ECO:0000256" key="2">
    <source>
        <dbReference type="ARBA" id="ARBA00022695"/>
    </source>
</evidence>
<organism evidence="5 6">
    <name type="scientific">Candidatus Avoscillospira stercorigallinarum</name>
    <dbReference type="NCBI Taxonomy" id="2840708"/>
    <lineage>
        <taxon>Bacteria</taxon>
        <taxon>Bacillati</taxon>
        <taxon>Bacillota</taxon>
        <taxon>Clostridia</taxon>
        <taxon>Eubacteriales</taxon>
        <taxon>Oscillospiraceae</taxon>
        <taxon>Oscillospiraceae incertae sedis</taxon>
        <taxon>Candidatus Avoscillospira</taxon>
    </lineage>
</organism>
<feature type="site" description="Transition state stabilizer" evidence="4">
    <location>
        <position position="30"/>
    </location>
</feature>
<feature type="site" description="Transition state stabilizer" evidence="4">
    <location>
        <position position="36"/>
    </location>
</feature>
<feature type="site" description="Positions MEP for the nucleophilic attack" evidence="4">
    <location>
        <position position="167"/>
    </location>
</feature>
<dbReference type="AlphaFoldDB" id="A0A9D1CQ58"/>
<evidence type="ECO:0000256" key="1">
    <source>
        <dbReference type="ARBA" id="ARBA00022679"/>
    </source>
</evidence>
<comment type="caution">
    <text evidence="5">The sequence shown here is derived from an EMBL/GenBank/DDBJ whole genome shotgun (WGS) entry which is preliminary data.</text>
</comment>
<name>A0A9D1CQ58_9FIRM</name>
<keyword evidence="2 4" id="KW-0548">Nucleotidyltransferase</keyword>
<dbReference type="PANTHER" id="PTHR32125">
    <property type="entry name" value="2-C-METHYL-D-ERYTHRITOL 4-PHOSPHATE CYTIDYLYLTRANSFERASE, CHLOROPLASTIC"/>
    <property type="match status" value="1"/>
</dbReference>
<protein>
    <recommendedName>
        <fullName evidence="4">2-C-methyl-D-erythritol 4-phosphate cytidylyltransferase</fullName>
        <ecNumber evidence="4">2.7.7.60</ecNumber>
    </recommendedName>
    <alternativeName>
        <fullName evidence="4">4-diphosphocytidyl-2C-methyl-D-erythritol synthase</fullName>
    </alternativeName>
    <alternativeName>
        <fullName evidence="4">MEP cytidylyltransferase</fullName>
        <shortName evidence="4">MCT</shortName>
    </alternativeName>
</protein>
<dbReference type="InterPro" id="IPR034683">
    <property type="entry name" value="IspD/TarI"/>
</dbReference>
<dbReference type="PANTHER" id="PTHR32125:SF4">
    <property type="entry name" value="2-C-METHYL-D-ERYTHRITOL 4-PHOSPHATE CYTIDYLYLTRANSFERASE, CHLOROPLASTIC"/>
    <property type="match status" value="1"/>
</dbReference>
<dbReference type="CDD" id="cd02516">
    <property type="entry name" value="CDP-ME_synthetase"/>
    <property type="match status" value="1"/>
</dbReference>
<accession>A0A9D1CQ58</accession>
<feature type="site" description="Positions MEP for the nucleophilic attack" evidence="4">
    <location>
        <position position="223"/>
    </location>
</feature>
<dbReference type="SUPFAM" id="SSF53448">
    <property type="entry name" value="Nucleotide-diphospho-sugar transferases"/>
    <property type="match status" value="1"/>
</dbReference>
<keyword evidence="1 4" id="KW-0808">Transferase</keyword>
<evidence type="ECO:0000256" key="4">
    <source>
        <dbReference type="HAMAP-Rule" id="MF_00108"/>
    </source>
</evidence>
<dbReference type="FunFam" id="3.90.550.10:FF:000003">
    <property type="entry name" value="2-C-methyl-D-erythritol 4-phosphate cytidylyltransferase"/>
    <property type="match status" value="1"/>
</dbReference>
<dbReference type="GO" id="GO:0050518">
    <property type="term" value="F:2-C-methyl-D-erythritol 4-phosphate cytidylyltransferase activity"/>
    <property type="evidence" value="ECO:0007669"/>
    <property type="project" value="UniProtKB-UniRule"/>
</dbReference>
<dbReference type="Gene3D" id="3.90.550.10">
    <property type="entry name" value="Spore Coat Polysaccharide Biosynthesis Protein SpsA, Chain A"/>
    <property type="match status" value="1"/>
</dbReference>
<dbReference type="GO" id="GO:0019288">
    <property type="term" value="P:isopentenyl diphosphate biosynthetic process, methylerythritol 4-phosphate pathway"/>
    <property type="evidence" value="ECO:0007669"/>
    <property type="project" value="UniProtKB-UniRule"/>
</dbReference>
<comment type="function">
    <text evidence="4">Catalyzes the formation of 4-diphosphocytidyl-2-C-methyl-D-erythritol from CTP and 2-C-methyl-D-erythritol 4-phosphate (MEP).</text>
</comment>
<dbReference type="HAMAP" id="MF_00108">
    <property type="entry name" value="IspD"/>
    <property type="match status" value="1"/>
</dbReference>
<dbReference type="Pfam" id="PF01128">
    <property type="entry name" value="IspD"/>
    <property type="match status" value="1"/>
</dbReference>
<dbReference type="InterPro" id="IPR050088">
    <property type="entry name" value="IspD/TarI_cytidylyltransf_bact"/>
</dbReference>
<comment type="pathway">
    <text evidence="4">Isoprenoid biosynthesis; isopentenyl diphosphate biosynthesis via DXP pathway; isopentenyl diphosphate from 1-deoxy-D-xylulose 5-phosphate: step 2/6.</text>
</comment>
<dbReference type="Proteomes" id="UP000886874">
    <property type="component" value="Unassembled WGS sequence"/>
</dbReference>
<dbReference type="InterPro" id="IPR001228">
    <property type="entry name" value="IspD"/>
</dbReference>
<evidence type="ECO:0000313" key="6">
    <source>
        <dbReference type="Proteomes" id="UP000886874"/>
    </source>
</evidence>
<sequence>MGSLIEKILTPKKQTPHVTAVIVAAGSATRMHGADKVLTPLDGEPVLVRTVRAFETHPQIDEIILVVRADQKETVAAMVEAQGFSKIRGITVGGGTRTDSVMAGLDLAAPETTHAAIHDGARPLITEAVITAAVETAFRTGAAAPAIPLKDTIKVADRGVVTATPNRSALFAVQTPQVFDFDLLRGALHKAQTEGTVLTDDCSAVEALGMKVHLTQGDEENIKVTTPLDLVVAEAILQRRQTT</sequence>
<proteinExistence type="inferred from homology"/>
<evidence type="ECO:0000256" key="3">
    <source>
        <dbReference type="ARBA" id="ARBA00023229"/>
    </source>
</evidence>
<dbReference type="EMBL" id="DVFN01000106">
    <property type="protein sequence ID" value="HIQ70144.1"/>
    <property type="molecule type" value="Genomic_DNA"/>
</dbReference>
<gene>
    <name evidence="4 5" type="primary">ispD</name>
    <name evidence="5" type="ORF">IAA67_07440</name>
</gene>
<dbReference type="InterPro" id="IPR029044">
    <property type="entry name" value="Nucleotide-diphossugar_trans"/>
</dbReference>
<dbReference type="EC" id="2.7.7.60" evidence="4"/>
<evidence type="ECO:0000313" key="5">
    <source>
        <dbReference type="EMBL" id="HIQ70144.1"/>
    </source>
</evidence>
<keyword evidence="3 4" id="KW-0414">Isoprene biosynthesis</keyword>